<reference evidence="17 18" key="1">
    <citation type="journal article" date="2003" name="Nature">
        <title>The genome sequence of the filamentous fungus Neurospora crassa.</title>
        <authorList>
            <person name="Galagan J.E."/>
            <person name="Calvo S.E."/>
            <person name="Borkovich K.A."/>
            <person name="Selker E.U."/>
            <person name="Read N.D."/>
            <person name="Jaffe D."/>
            <person name="FitzHugh W."/>
            <person name="Ma L.J."/>
            <person name="Smirnov S."/>
            <person name="Purcell S."/>
            <person name="Rehman B."/>
            <person name="Elkins T."/>
            <person name="Engels R."/>
            <person name="Wang S."/>
            <person name="Nielsen C.B."/>
            <person name="Butler J."/>
            <person name="Endrizzi M."/>
            <person name="Qui D."/>
            <person name="Ianakiev P."/>
            <person name="Bell-Pedersen D."/>
            <person name="Nelson M.A."/>
            <person name="Werner-Washburne M."/>
            <person name="Selitrennikoff C.P."/>
            <person name="Kinsey J.A."/>
            <person name="Braun E.L."/>
            <person name="Zelter A."/>
            <person name="Schulte U."/>
            <person name="Kothe G.O."/>
            <person name="Jedd G."/>
            <person name="Mewes W."/>
            <person name="Staben C."/>
            <person name="Marcotte E."/>
            <person name="Greenberg D."/>
            <person name="Roy A."/>
            <person name="Foley K."/>
            <person name="Naylor J."/>
            <person name="Stange-Thomann N."/>
            <person name="Barrett R."/>
            <person name="Gnerre S."/>
            <person name="Kamal M."/>
            <person name="Kamvysselis M."/>
            <person name="Mauceli E."/>
            <person name="Bielke C."/>
            <person name="Rudd S."/>
            <person name="Frishman D."/>
            <person name="Krystofova S."/>
            <person name="Rasmussen C."/>
            <person name="Metzenberg R.L."/>
            <person name="Perkins D.D."/>
            <person name="Kroken S."/>
            <person name="Cogoni C."/>
            <person name="Macino G."/>
            <person name="Catcheside D."/>
            <person name="Li W."/>
            <person name="Pratt R.J."/>
            <person name="Osmani S.A."/>
            <person name="DeSouza C.P."/>
            <person name="Glass L."/>
            <person name="Orbach M.J."/>
            <person name="Berglund J.A."/>
            <person name="Voelker R."/>
            <person name="Yarden O."/>
            <person name="Plamann M."/>
            <person name="Seiler S."/>
            <person name="Dunlap J."/>
            <person name="Radford A."/>
            <person name="Aramayo R."/>
            <person name="Natvig D.O."/>
            <person name="Alex L.A."/>
            <person name="Mannhaupt G."/>
            <person name="Ebbole D.J."/>
            <person name="Freitag M."/>
            <person name="Paulsen I."/>
            <person name="Sachs M.S."/>
            <person name="Lander E.S."/>
            <person name="Nusbaum C."/>
            <person name="Birren B."/>
        </authorList>
    </citation>
    <scope>NUCLEOTIDE SEQUENCE [LARGE SCALE GENOMIC DNA]</scope>
    <source>
        <strain evidence="18">ATCC 24698 / 74-OR23-1A / CBS 708.71 / DSM 1257 / FGSC 987</strain>
    </source>
</reference>
<keyword evidence="4" id="KW-1003">Cell membrane</keyword>
<evidence type="ECO:0000256" key="10">
    <source>
        <dbReference type="ARBA" id="ARBA00023004"/>
    </source>
</evidence>
<evidence type="ECO:0000256" key="7">
    <source>
        <dbReference type="ARBA" id="ARBA00022622"/>
    </source>
</evidence>
<accession>Q7S923</accession>
<keyword evidence="5" id="KW-0964">Secreted</keyword>
<keyword evidence="18" id="KW-1185">Reference proteome</keyword>
<dbReference type="GeneID" id="3878234"/>
<evidence type="ECO:0000256" key="1">
    <source>
        <dbReference type="ARBA" id="ARBA00004609"/>
    </source>
</evidence>
<sequence>MTRMPIPDRVVHSASSSCLSSCDSSCSVSSFHNNVQSNHQNTIITTTNTANMKVTAALFSLAFASFAAAQDLGNLPPCATECATPYLTNGIGNCGRDPKCICTDETFIKDIQCCLLSKCSASELDAAAGFASTFCKNNGATNFPTKATCATVAATATTGGSASATAVVTTGTGTAAATTVTGSNSAALSSAVSSIESAASSAATSTHTSNPGPRQTAAAGLGAIGGLMAAVALL</sequence>
<name>Q7S923_NEUCR</name>
<evidence type="ECO:0000256" key="11">
    <source>
        <dbReference type="ARBA" id="ARBA00023136"/>
    </source>
</evidence>
<evidence type="ECO:0000256" key="5">
    <source>
        <dbReference type="ARBA" id="ARBA00022525"/>
    </source>
</evidence>
<keyword evidence="13" id="KW-0325">Glycoprotein</keyword>
<organism evidence="17 18">
    <name type="scientific">Neurospora crassa (strain ATCC 24698 / 74-OR23-1A / CBS 708.71 / DSM 1257 / FGSC 987)</name>
    <dbReference type="NCBI Taxonomy" id="367110"/>
    <lineage>
        <taxon>Eukaryota</taxon>
        <taxon>Fungi</taxon>
        <taxon>Dikarya</taxon>
        <taxon>Ascomycota</taxon>
        <taxon>Pezizomycotina</taxon>
        <taxon>Sordariomycetes</taxon>
        <taxon>Sordariomycetidae</taxon>
        <taxon>Sordariales</taxon>
        <taxon>Sordariaceae</taxon>
        <taxon>Neurospora</taxon>
    </lineage>
</organism>
<dbReference type="Proteomes" id="UP000001805">
    <property type="component" value="Chromosome 4, Linkage Group IV"/>
</dbReference>
<dbReference type="KEGG" id="ncr:NCU07962"/>
<evidence type="ECO:0000256" key="6">
    <source>
        <dbReference type="ARBA" id="ARBA00022617"/>
    </source>
</evidence>
<keyword evidence="14" id="KW-0449">Lipoprotein</keyword>
<dbReference type="EMBL" id="CM002239">
    <property type="protein sequence ID" value="EAA32859.2"/>
    <property type="molecule type" value="Genomic_DNA"/>
</dbReference>
<dbReference type="PANTHER" id="PTHR37928">
    <property type="entry name" value="CFEM DOMAIN PROTEIN (AFU_ORTHOLOGUE AFUA_6G14090)"/>
    <property type="match status" value="1"/>
</dbReference>
<dbReference type="SMR" id="Q7S923"/>
<feature type="domain" description="CFEM" evidence="16">
    <location>
        <begin position="50"/>
        <end position="163"/>
    </location>
</feature>
<keyword evidence="11" id="KW-0472">Membrane</keyword>
<evidence type="ECO:0000313" key="17">
    <source>
        <dbReference type="EMBL" id="EAA32859.2"/>
    </source>
</evidence>
<protein>
    <recommendedName>
        <fullName evidence="16">CFEM domain-containing protein</fullName>
    </recommendedName>
</protein>
<evidence type="ECO:0000313" key="18">
    <source>
        <dbReference type="Proteomes" id="UP000001805"/>
    </source>
</evidence>
<dbReference type="PANTHER" id="PTHR37928:SF2">
    <property type="entry name" value="GPI ANCHORED CFEM DOMAIN PROTEIN (AFU_ORTHOLOGUE AFUA_6G10580)"/>
    <property type="match status" value="1"/>
</dbReference>
<feature type="disulfide bond" evidence="15">
    <location>
        <begin position="102"/>
        <end position="135"/>
    </location>
</feature>
<dbReference type="AlphaFoldDB" id="Q7S923"/>
<dbReference type="SMART" id="SM00747">
    <property type="entry name" value="CFEM"/>
    <property type="match status" value="1"/>
</dbReference>
<comment type="subcellular location">
    <subcellularLocation>
        <location evidence="1">Cell membrane</location>
        <topology evidence="1">Lipid-anchor</topology>
        <topology evidence="1">GPI-anchor</topology>
    </subcellularLocation>
    <subcellularLocation>
        <location evidence="2">Secreted</location>
    </subcellularLocation>
</comment>
<dbReference type="GO" id="GO:0006879">
    <property type="term" value="P:intracellular iron ion homeostasis"/>
    <property type="evidence" value="ECO:0000318"/>
    <property type="project" value="GO_Central"/>
</dbReference>
<feature type="binding site" description="axial binding residue" evidence="15">
    <location>
        <position position="97"/>
    </location>
    <ligand>
        <name>heme</name>
        <dbReference type="ChEBI" id="CHEBI:30413"/>
    </ligand>
    <ligandPart>
        <name>Fe</name>
        <dbReference type="ChEBI" id="CHEBI:18248"/>
    </ligandPart>
</feature>
<evidence type="ECO:0000256" key="9">
    <source>
        <dbReference type="ARBA" id="ARBA00022729"/>
    </source>
</evidence>
<dbReference type="RefSeq" id="XP_962095.2">
    <property type="nucleotide sequence ID" value="XM_957002.3"/>
</dbReference>
<dbReference type="VEuPathDB" id="FungiDB:NCU07962"/>
<keyword evidence="9" id="KW-0732">Signal</keyword>
<comment type="caution">
    <text evidence="15">Lacks conserved residue(s) required for the propagation of feature annotation.</text>
</comment>
<dbReference type="Pfam" id="PF05730">
    <property type="entry name" value="CFEM"/>
    <property type="match status" value="1"/>
</dbReference>
<dbReference type="STRING" id="367110.Q7S923"/>
<keyword evidence="7" id="KW-0336">GPI-anchor</keyword>
<keyword evidence="8 15" id="KW-0479">Metal-binding</keyword>
<dbReference type="PaxDb" id="5141-EFNCRP00000008173"/>
<evidence type="ECO:0000256" key="15">
    <source>
        <dbReference type="PROSITE-ProRule" id="PRU01356"/>
    </source>
</evidence>
<evidence type="ECO:0000256" key="14">
    <source>
        <dbReference type="ARBA" id="ARBA00023288"/>
    </source>
</evidence>
<evidence type="ECO:0000256" key="2">
    <source>
        <dbReference type="ARBA" id="ARBA00004613"/>
    </source>
</evidence>
<evidence type="ECO:0000259" key="16">
    <source>
        <dbReference type="PROSITE" id="PS52012"/>
    </source>
</evidence>
<dbReference type="PROSITE" id="PS52012">
    <property type="entry name" value="CFEM"/>
    <property type="match status" value="1"/>
</dbReference>
<dbReference type="GO" id="GO:0005886">
    <property type="term" value="C:plasma membrane"/>
    <property type="evidence" value="ECO:0007669"/>
    <property type="project" value="UniProtKB-SubCell"/>
</dbReference>
<dbReference type="GO" id="GO:0046872">
    <property type="term" value="F:metal ion binding"/>
    <property type="evidence" value="ECO:0007669"/>
    <property type="project" value="UniProtKB-UniRule"/>
</dbReference>
<keyword evidence="10 15" id="KW-0408">Iron</keyword>
<dbReference type="InterPro" id="IPR008427">
    <property type="entry name" value="Extracellular_membr_CFEM_dom"/>
</dbReference>
<proteinExistence type="inferred from homology"/>
<dbReference type="GO" id="GO:0020037">
    <property type="term" value="F:heme binding"/>
    <property type="evidence" value="ECO:0000318"/>
    <property type="project" value="GO_Central"/>
</dbReference>
<dbReference type="InterPro" id="IPR051735">
    <property type="entry name" value="CFEM_domain"/>
</dbReference>
<keyword evidence="6 15" id="KW-0349">Heme</keyword>
<dbReference type="GO" id="GO:0098552">
    <property type="term" value="C:side of membrane"/>
    <property type="evidence" value="ECO:0007669"/>
    <property type="project" value="UniProtKB-KW"/>
</dbReference>
<dbReference type="GO" id="GO:0005576">
    <property type="term" value="C:extracellular region"/>
    <property type="evidence" value="ECO:0000318"/>
    <property type="project" value="GO_Central"/>
</dbReference>
<dbReference type="HOGENOM" id="CLU_063084_1_1_1"/>
<gene>
    <name evidence="17" type="ORF">NCU07962</name>
</gene>
<comment type="similarity">
    <text evidence="3">Belongs to the RBT5 family.</text>
</comment>
<evidence type="ECO:0000256" key="3">
    <source>
        <dbReference type="ARBA" id="ARBA00010031"/>
    </source>
</evidence>
<evidence type="ECO:0000256" key="8">
    <source>
        <dbReference type="ARBA" id="ARBA00022723"/>
    </source>
</evidence>
<dbReference type="OrthoDB" id="3065412at2759"/>
<evidence type="ECO:0000256" key="4">
    <source>
        <dbReference type="ARBA" id="ARBA00022475"/>
    </source>
</evidence>
<evidence type="ECO:0000256" key="13">
    <source>
        <dbReference type="ARBA" id="ARBA00023180"/>
    </source>
</evidence>
<evidence type="ECO:0000256" key="12">
    <source>
        <dbReference type="ARBA" id="ARBA00023157"/>
    </source>
</evidence>
<dbReference type="InParanoid" id="Q7S923"/>
<keyword evidence="12 15" id="KW-1015">Disulfide bond</keyword>